<proteinExistence type="predicted"/>
<name>A0A239J968_9BACT</name>
<dbReference type="AlphaFoldDB" id="A0A239J968"/>
<reference evidence="3" key="1">
    <citation type="submission" date="2017-06" db="EMBL/GenBank/DDBJ databases">
        <authorList>
            <person name="Varghese N."/>
            <person name="Submissions S."/>
        </authorList>
    </citation>
    <scope>NUCLEOTIDE SEQUENCE [LARGE SCALE GENOMIC DNA]</scope>
    <source>
        <strain evidence="3">NKM1</strain>
    </source>
</reference>
<feature type="domain" description="MobA/VirD2-like nuclease" evidence="1">
    <location>
        <begin position="45"/>
        <end position="147"/>
    </location>
</feature>
<keyword evidence="3" id="KW-1185">Reference proteome</keyword>
<dbReference type="InterPro" id="IPR005094">
    <property type="entry name" value="Endonuclease_MobA/VirD2"/>
</dbReference>
<organism evidence="2 3">
    <name type="scientific">Pontibacter ummariensis</name>
    <dbReference type="NCBI Taxonomy" id="1610492"/>
    <lineage>
        <taxon>Bacteria</taxon>
        <taxon>Pseudomonadati</taxon>
        <taxon>Bacteroidota</taxon>
        <taxon>Cytophagia</taxon>
        <taxon>Cytophagales</taxon>
        <taxon>Hymenobacteraceae</taxon>
        <taxon>Pontibacter</taxon>
    </lineage>
</organism>
<accession>A0A239J968</accession>
<dbReference type="Pfam" id="PF03432">
    <property type="entry name" value="Relaxase"/>
    <property type="match status" value="1"/>
</dbReference>
<dbReference type="RefSeq" id="WP_089320819.1">
    <property type="nucleotide sequence ID" value="NZ_FZOQ01000021.1"/>
</dbReference>
<dbReference type="Proteomes" id="UP000198432">
    <property type="component" value="Unassembled WGS sequence"/>
</dbReference>
<dbReference type="OrthoDB" id="915634at2"/>
<evidence type="ECO:0000313" key="3">
    <source>
        <dbReference type="Proteomes" id="UP000198432"/>
    </source>
</evidence>
<evidence type="ECO:0000313" key="2">
    <source>
        <dbReference type="EMBL" id="SNT02380.1"/>
    </source>
</evidence>
<evidence type="ECO:0000259" key="1">
    <source>
        <dbReference type="Pfam" id="PF03432"/>
    </source>
</evidence>
<sequence>MIVKILSAAAGFNGVVYNEEKRAQGAAQLLKAENFGFLNLAAGNLKQEDYIRYMTLVANTNESVLKSQFHAIISCKGREKSAEELLEIAEKYLQRMGYHDNPYLIYFHSDTAHNHVHIVSTRVSKEGKKVNDKYENMRSQKVMQEILMQDVAYEVKAYLRKALAYGFSSEAQFKLLLEREGVKVTEKDGQYQFIKYGSVVHAFARKEVADRIAKYKAPDTRVGQLKAIFRKYKRGLTVEQFSGLLKEKFGIELVVHQAKGKSTPYGYTILDHASKLVLKGSQVMKLDELLSSVNREEKIQAGRELIAKLSADRGLCYTGFKRQLEATGLLVNKKGEIRIKGDEEGSIPVLMLDKAHVRALLYQERLQEARQYAVTSDKDMRLLSRLFFVKQSDLSVAKASDPLEKEVVAAKLHSGLASGRPLQEMLDSCGWSIAHADGKHFLIDHQQKRVYAWADLTKERPDFHAVQVVELDKGSDRAREERLQDAWTQSSGTIGQLAASMLYLMESNLGSDQGENRKRKNQRKR</sequence>
<protein>
    <submittedName>
        <fullName evidence="2">Relaxase/Mobilisation nuclease domain-containing protein</fullName>
    </submittedName>
</protein>
<gene>
    <name evidence="2" type="ORF">SAMN06296052_1211</name>
</gene>
<dbReference type="EMBL" id="FZOQ01000021">
    <property type="protein sequence ID" value="SNT02380.1"/>
    <property type="molecule type" value="Genomic_DNA"/>
</dbReference>